<feature type="signal peptide" evidence="1">
    <location>
        <begin position="1"/>
        <end position="33"/>
    </location>
</feature>
<dbReference type="AlphaFoldDB" id="A0A0F5QDE6"/>
<gene>
    <name evidence="2" type="ORF">WH87_07360</name>
</gene>
<keyword evidence="1" id="KW-0732">Signal</keyword>
<protein>
    <submittedName>
        <fullName evidence="2">Uncharacterized protein</fullName>
    </submittedName>
</protein>
<dbReference type="RefSeq" id="WP_046140247.1">
    <property type="nucleotide sequence ID" value="NZ_LANJ01000012.1"/>
</dbReference>
<dbReference type="PATRIC" id="fig|1293439.3.peg.1044"/>
<evidence type="ECO:0000256" key="1">
    <source>
        <dbReference type="SAM" id="SignalP"/>
    </source>
</evidence>
<comment type="caution">
    <text evidence="2">The sequence shown here is derived from an EMBL/GenBank/DDBJ whole genome shotgun (WGS) entry which is preliminary data.</text>
</comment>
<accession>A0A0F5QDE6</accession>
<reference evidence="2 3" key="1">
    <citation type="submission" date="2015-03" db="EMBL/GenBank/DDBJ databases">
        <authorList>
            <person name="Lepp D."/>
            <person name="Hassan Y.I."/>
            <person name="Li X.-Z."/>
            <person name="Zhou T."/>
        </authorList>
    </citation>
    <scope>NUCLEOTIDE SEQUENCE [LARGE SCALE GENOMIC DNA]</scope>
    <source>
        <strain evidence="2 3">E84</strain>
    </source>
</reference>
<organism evidence="2 3">
    <name type="scientific">Devosia epidermidihirudinis</name>
    <dbReference type="NCBI Taxonomy" id="1293439"/>
    <lineage>
        <taxon>Bacteria</taxon>
        <taxon>Pseudomonadati</taxon>
        <taxon>Pseudomonadota</taxon>
        <taxon>Alphaproteobacteria</taxon>
        <taxon>Hyphomicrobiales</taxon>
        <taxon>Devosiaceae</taxon>
        <taxon>Devosia</taxon>
    </lineage>
</organism>
<dbReference type="OrthoDB" id="7949832at2"/>
<dbReference type="EMBL" id="LANJ01000012">
    <property type="protein sequence ID" value="KKC38733.1"/>
    <property type="molecule type" value="Genomic_DNA"/>
</dbReference>
<feature type="chain" id="PRO_5002494550" evidence="1">
    <location>
        <begin position="34"/>
        <end position="166"/>
    </location>
</feature>
<evidence type="ECO:0000313" key="3">
    <source>
        <dbReference type="Proteomes" id="UP000033411"/>
    </source>
</evidence>
<keyword evidence="3" id="KW-1185">Reference proteome</keyword>
<sequence>MIPTFNSFKSVARAAVLAVAIGGSALAVMPAQAQEGPSASFSIQIPGNGPATNGRSGASATGRFAAPGWAPDYGYDDGYGYDYGYRCLTNREVRQGIAGYGFSNVDITRELYNNRVDLQAVYGNWLYTMRVDKCTGEVNRVRQAQRVYNGGYNNGGGFGFQFGFGN</sequence>
<evidence type="ECO:0000313" key="2">
    <source>
        <dbReference type="EMBL" id="KKC38733.1"/>
    </source>
</evidence>
<dbReference type="STRING" id="1293439.WH87_07360"/>
<dbReference type="Proteomes" id="UP000033411">
    <property type="component" value="Unassembled WGS sequence"/>
</dbReference>
<proteinExistence type="predicted"/>
<name>A0A0F5QDE6_9HYPH</name>